<feature type="region of interest" description="Disordered" evidence="2">
    <location>
        <begin position="220"/>
        <end position="374"/>
    </location>
</feature>
<feature type="region of interest" description="Disordered" evidence="2">
    <location>
        <begin position="18"/>
        <end position="56"/>
    </location>
</feature>
<dbReference type="EnsemblPlants" id="OMERI03G22770.1">
    <property type="protein sequence ID" value="OMERI03G22770.1"/>
    <property type="gene ID" value="OMERI03G22770"/>
</dbReference>
<feature type="compositionally biased region" description="Basic and acidic residues" evidence="2">
    <location>
        <begin position="313"/>
        <end position="325"/>
    </location>
</feature>
<dbReference type="GO" id="GO:0030154">
    <property type="term" value="P:cell differentiation"/>
    <property type="evidence" value="ECO:0007669"/>
    <property type="project" value="UniProtKB-KW"/>
</dbReference>
<accession>A0A0E0D3F9</accession>
<feature type="compositionally biased region" description="Basic and acidic residues" evidence="2">
    <location>
        <begin position="249"/>
        <end position="259"/>
    </location>
</feature>
<keyword evidence="1" id="KW-0287">Flowering</keyword>
<keyword evidence="1" id="KW-0217">Developmental protein</keyword>
<name>A0A0E0D3F9_9ORYZ</name>
<sequence length="447" mass="49515">MAAALLGLAVEGLPAVDGESKEAAEAQHTTTKSRKVTASGDPGYGDDDYRSEAANGDGGSGVWWRGGFGGGTGKQSGGGVLRGAANAVEVVGRREAVGNGAERRPKATNMAVASDLIDYLIGNGQQLEALLLTQAFNLIDKYTPLSLLKGYVERAKQNALDIINMNSPRKSLSPIITKEVDSLMVAQNIVQQQITDFNVRSGMLAEMKKLLDQYATKRSSGDACSASTSNSEQQQQQQQKHTNKKRKREQLEQQQHRGQEIQQQKQQIKPQGKKGQQQTKPEQKKQQQLNTNKPQEQQQQQQQKQQVKPQVKMGKEQTKPEEQQQQHKTNRPQEQQHKKPQKKQQQQQQQQSKPQEKRPRPCTTKLPTPSIPASISSMVPHIVQVDSVGHSPYAAMPGSHTYAAQLGWPGNQSAAFAQNVGVSQFMGMFNPQQPNYPFYRHPPFYPR</sequence>
<dbReference type="Gramene" id="OMERI03G22770.1">
    <property type="protein sequence ID" value="OMERI03G22770.1"/>
    <property type="gene ID" value="OMERI03G22770"/>
</dbReference>
<dbReference type="HOGENOM" id="CLU_613082_0_0_1"/>
<dbReference type="AlphaFoldDB" id="A0A0E0D3F9"/>
<dbReference type="STRING" id="40149.A0A0E0D3F9"/>
<dbReference type="eggNOG" id="ENOG502QQ65">
    <property type="taxonomic scope" value="Eukaryota"/>
</dbReference>
<feature type="compositionally biased region" description="Low complexity" evidence="2">
    <location>
        <begin position="343"/>
        <end position="353"/>
    </location>
</feature>
<evidence type="ECO:0000313" key="4">
    <source>
        <dbReference type="Proteomes" id="UP000008021"/>
    </source>
</evidence>
<feature type="compositionally biased region" description="Low complexity" evidence="2">
    <location>
        <begin position="260"/>
        <end position="312"/>
    </location>
</feature>
<keyword evidence="1" id="KW-0221">Differentiation</keyword>
<organism evidence="3">
    <name type="scientific">Oryza meridionalis</name>
    <dbReference type="NCBI Taxonomy" id="40149"/>
    <lineage>
        <taxon>Eukaryota</taxon>
        <taxon>Viridiplantae</taxon>
        <taxon>Streptophyta</taxon>
        <taxon>Embryophyta</taxon>
        <taxon>Tracheophyta</taxon>
        <taxon>Spermatophyta</taxon>
        <taxon>Magnoliopsida</taxon>
        <taxon>Liliopsida</taxon>
        <taxon>Poales</taxon>
        <taxon>Poaceae</taxon>
        <taxon>BOP clade</taxon>
        <taxon>Oryzoideae</taxon>
        <taxon>Oryzeae</taxon>
        <taxon>Oryzinae</taxon>
        <taxon>Oryza</taxon>
    </lineage>
</organism>
<evidence type="ECO:0000256" key="1">
    <source>
        <dbReference type="RuleBase" id="RU364012"/>
    </source>
</evidence>
<dbReference type="Pfam" id="PF07899">
    <property type="entry name" value="Frigida"/>
    <property type="match status" value="1"/>
</dbReference>
<feature type="compositionally biased region" description="Polar residues" evidence="2">
    <location>
        <begin position="365"/>
        <end position="374"/>
    </location>
</feature>
<evidence type="ECO:0000256" key="2">
    <source>
        <dbReference type="SAM" id="MobiDB-lite"/>
    </source>
</evidence>
<dbReference type="InterPro" id="IPR012474">
    <property type="entry name" value="Frigida"/>
</dbReference>
<dbReference type="GO" id="GO:0009908">
    <property type="term" value="P:flower development"/>
    <property type="evidence" value="ECO:0007669"/>
    <property type="project" value="UniProtKB-KW"/>
</dbReference>
<evidence type="ECO:0000313" key="3">
    <source>
        <dbReference type="EnsemblPlants" id="OMERI03G22770.1"/>
    </source>
</evidence>
<comment type="similarity">
    <text evidence="1">Belongs to the Frigida family.</text>
</comment>
<keyword evidence="4" id="KW-1185">Reference proteome</keyword>
<reference evidence="3" key="1">
    <citation type="submission" date="2015-04" db="UniProtKB">
        <authorList>
            <consortium name="EnsemblPlants"/>
        </authorList>
    </citation>
    <scope>IDENTIFICATION</scope>
</reference>
<reference evidence="3" key="2">
    <citation type="submission" date="2018-05" db="EMBL/GenBank/DDBJ databases">
        <title>OmerRS3 (Oryza meridionalis Reference Sequence Version 3).</title>
        <authorList>
            <person name="Zhang J."/>
            <person name="Kudrna D."/>
            <person name="Lee S."/>
            <person name="Talag J."/>
            <person name="Welchert J."/>
            <person name="Wing R.A."/>
        </authorList>
    </citation>
    <scope>NUCLEOTIDE SEQUENCE [LARGE SCALE GENOMIC DNA]</scope>
    <source>
        <strain evidence="3">cv. OR44</strain>
    </source>
</reference>
<dbReference type="Proteomes" id="UP000008021">
    <property type="component" value="Chromosome 3"/>
</dbReference>
<proteinExistence type="inferred from homology"/>
<protein>
    <recommendedName>
        <fullName evidence="1">FRIGIDA-like protein</fullName>
    </recommendedName>
</protein>